<comment type="caution">
    <text evidence="1">The sequence shown here is derived from an EMBL/GenBank/DDBJ whole genome shotgun (WGS) entry which is preliminary data.</text>
</comment>
<dbReference type="EMBL" id="JBBJCI010000038">
    <property type="protein sequence ID" value="KAK7250012.1"/>
    <property type="molecule type" value="Genomic_DNA"/>
</dbReference>
<keyword evidence="2" id="KW-1185">Reference proteome</keyword>
<dbReference type="Pfam" id="PF06814">
    <property type="entry name" value="GOST_TM"/>
    <property type="match status" value="1"/>
</dbReference>
<dbReference type="GO" id="GO:0016020">
    <property type="term" value="C:membrane"/>
    <property type="evidence" value="ECO:0007669"/>
    <property type="project" value="UniProtKB-SubCell"/>
</dbReference>
<sequence>MLRRLVAVAWLGAVASYKWDISDTYGQEKLSFSELYQYGTDDGPFPVTRGASYVLVDLEGQLSNPYSSANVTVLAFTSPGELELGGVNLCARELPAGVETSARRSFAVDAVSSRKIRLYYEVPTSGLQYVALQVCDSWAPVLLRLEGTITFKNPYGFLPAMYFGFLPFELVRVASFACFLAYFFALLVIHRDKLLPLHYAIFAAALLAAAEAGAWFFSYLSMNASGAPLCCPFPSHVIAAMTLEFLRRTLTRALLLVVSLGHGVVRASLTTREALGVALLLLGYLVSSIVATVTKVEESSDLHSGSKASTTSDLPVLFFDLCFLVWIYMALVGTMDALKDDKQTYKLAMYTKLAYTIGAFVGLVSVLTAVIFASRLELFDWPWQLYWLQTVSLEILNFAVIAAVTVIWKPTEHAQLLVTMQQLSTDDAAGPASAADDDDDEGLELAETAPKDLV</sequence>
<dbReference type="InterPro" id="IPR009637">
    <property type="entry name" value="GPR107/GPR108-like"/>
</dbReference>
<reference evidence="1 2" key="1">
    <citation type="submission" date="2024-03" db="EMBL/GenBank/DDBJ databases">
        <title>Aureococcus anophagefferens CCMP1851 and Kratosvirus quantuckense: Draft genome of a second virus-susceptible host strain in the model system.</title>
        <authorList>
            <person name="Chase E."/>
            <person name="Truchon A.R."/>
            <person name="Schepens W."/>
            <person name="Wilhelm S.W."/>
        </authorList>
    </citation>
    <scope>NUCLEOTIDE SEQUENCE [LARGE SCALE GENOMIC DNA]</scope>
    <source>
        <strain evidence="1 2">CCMP1851</strain>
    </source>
</reference>
<dbReference type="GO" id="GO:0005794">
    <property type="term" value="C:Golgi apparatus"/>
    <property type="evidence" value="ECO:0007669"/>
    <property type="project" value="TreeGrafter"/>
</dbReference>
<dbReference type="KEGG" id="aaf:AURANDRAFT_66473"/>
<evidence type="ECO:0000313" key="1">
    <source>
        <dbReference type="EMBL" id="KAK7250012.1"/>
    </source>
</evidence>
<dbReference type="PANTHER" id="PTHR21229:SF1">
    <property type="entry name" value="GH17801P"/>
    <property type="match status" value="1"/>
</dbReference>
<proteinExistence type="predicted"/>
<evidence type="ECO:0000313" key="2">
    <source>
        <dbReference type="Proteomes" id="UP001363151"/>
    </source>
</evidence>
<accession>A0ABR1GAH7</accession>
<organism evidence="1 2">
    <name type="scientific">Aureococcus anophagefferens</name>
    <name type="common">Harmful bloom alga</name>
    <dbReference type="NCBI Taxonomy" id="44056"/>
    <lineage>
        <taxon>Eukaryota</taxon>
        <taxon>Sar</taxon>
        <taxon>Stramenopiles</taxon>
        <taxon>Ochrophyta</taxon>
        <taxon>Pelagophyceae</taxon>
        <taxon>Pelagomonadales</taxon>
        <taxon>Pelagomonadaceae</taxon>
        <taxon>Aureococcus</taxon>
    </lineage>
</organism>
<dbReference type="PANTHER" id="PTHR21229">
    <property type="entry name" value="LUNG SEVEN TRANSMEMBRANE RECEPTOR"/>
    <property type="match status" value="1"/>
</dbReference>
<gene>
    <name evidence="1" type="ORF">SO694_00006023</name>
</gene>
<dbReference type="Proteomes" id="UP001363151">
    <property type="component" value="Unassembled WGS sequence"/>
</dbReference>
<name>A0ABR1GAH7_AURAN</name>
<protein>
    <submittedName>
        <fullName evidence="1">Retrograde transport protein</fullName>
    </submittedName>
</protein>
<dbReference type="InterPro" id="IPR053937">
    <property type="entry name" value="GOST_TM"/>
</dbReference>